<evidence type="ECO:0000256" key="1">
    <source>
        <dbReference type="ARBA" id="ARBA00001971"/>
    </source>
</evidence>
<keyword evidence="5" id="KW-0349">Heme</keyword>
<evidence type="ECO:0000256" key="3">
    <source>
        <dbReference type="ARBA" id="ARBA00004406"/>
    </source>
</evidence>
<evidence type="ECO:0000256" key="12">
    <source>
        <dbReference type="ARBA" id="ARBA00023136"/>
    </source>
</evidence>
<evidence type="ECO:0000256" key="8">
    <source>
        <dbReference type="ARBA" id="ARBA00022848"/>
    </source>
</evidence>
<comment type="similarity">
    <text evidence="4">Belongs to the cytochrome P450 family.</text>
</comment>
<sequence length="260" mass="29654">MGILTSLLLGTTIMLMALFFGLVFYVIYVNRYFKKRGIPFDIPPLSLTSIISTTPIQKSFTNMLADLYAKHNGHKVVGFLSLWKRKVLIVDRNVIRDVLVKDFDRFQDRGLYYNKDTDPLGAHIFALRGQEWKTRRAKLSPTFSSGKMKGIFSIMKECGTVLTNVAEQLSFENKPVNFQELFFRYGLAVISNTSFGFDSDALTNKNSKIVIMINKLFAPKIVRILRTLIRFNNDVAGLFKMSFTPPDVSEFFISLVMDAI</sequence>
<organism evidence="14">
    <name type="scientific">Homalodisca liturata</name>
    <dbReference type="NCBI Taxonomy" id="320908"/>
    <lineage>
        <taxon>Eukaryota</taxon>
        <taxon>Metazoa</taxon>
        <taxon>Ecdysozoa</taxon>
        <taxon>Arthropoda</taxon>
        <taxon>Hexapoda</taxon>
        <taxon>Insecta</taxon>
        <taxon>Pterygota</taxon>
        <taxon>Neoptera</taxon>
        <taxon>Paraneoptera</taxon>
        <taxon>Hemiptera</taxon>
        <taxon>Auchenorrhyncha</taxon>
        <taxon>Membracoidea</taxon>
        <taxon>Cicadellidae</taxon>
        <taxon>Cicadellinae</taxon>
        <taxon>Proconiini</taxon>
        <taxon>Homalodisca</taxon>
    </lineage>
</organism>
<evidence type="ECO:0000256" key="2">
    <source>
        <dbReference type="ARBA" id="ARBA00004174"/>
    </source>
</evidence>
<keyword evidence="9" id="KW-0560">Oxidoreductase</keyword>
<proteinExistence type="inferred from homology"/>
<dbReference type="Pfam" id="PF00067">
    <property type="entry name" value="p450"/>
    <property type="match status" value="1"/>
</dbReference>
<dbReference type="InterPro" id="IPR050476">
    <property type="entry name" value="Insect_CytP450_Detox"/>
</dbReference>
<protein>
    <recommendedName>
        <fullName evidence="15">Cytochrome P450</fullName>
    </recommendedName>
</protein>
<dbReference type="InterPro" id="IPR002402">
    <property type="entry name" value="Cyt_P450_E_grp-II"/>
</dbReference>
<keyword evidence="7" id="KW-0256">Endoplasmic reticulum</keyword>
<evidence type="ECO:0000256" key="10">
    <source>
        <dbReference type="ARBA" id="ARBA00023004"/>
    </source>
</evidence>
<dbReference type="GO" id="GO:0020037">
    <property type="term" value="F:heme binding"/>
    <property type="evidence" value="ECO:0007669"/>
    <property type="project" value="InterPro"/>
</dbReference>
<dbReference type="InterPro" id="IPR001128">
    <property type="entry name" value="Cyt_P450"/>
</dbReference>
<keyword evidence="13" id="KW-0812">Transmembrane</keyword>
<evidence type="ECO:0000256" key="4">
    <source>
        <dbReference type="ARBA" id="ARBA00010617"/>
    </source>
</evidence>
<dbReference type="Gene3D" id="1.10.630.10">
    <property type="entry name" value="Cytochrome P450"/>
    <property type="match status" value="1"/>
</dbReference>
<dbReference type="PANTHER" id="PTHR24292">
    <property type="entry name" value="CYTOCHROME P450"/>
    <property type="match status" value="1"/>
</dbReference>
<evidence type="ECO:0000313" key="14">
    <source>
        <dbReference type="EMBL" id="JAS90590.1"/>
    </source>
</evidence>
<keyword evidence="11" id="KW-0503">Monooxygenase</keyword>
<evidence type="ECO:0000256" key="9">
    <source>
        <dbReference type="ARBA" id="ARBA00023002"/>
    </source>
</evidence>
<feature type="non-terminal residue" evidence="14">
    <location>
        <position position="260"/>
    </location>
</feature>
<accession>A0A1B6IUR6</accession>
<comment type="subcellular location">
    <subcellularLocation>
        <location evidence="3">Endoplasmic reticulum membrane</location>
        <topology evidence="3">Peripheral membrane protein</topology>
    </subcellularLocation>
    <subcellularLocation>
        <location evidence="2">Microsome membrane</location>
        <topology evidence="2">Peripheral membrane protein</topology>
    </subcellularLocation>
</comment>
<dbReference type="GO" id="GO:0005506">
    <property type="term" value="F:iron ion binding"/>
    <property type="evidence" value="ECO:0007669"/>
    <property type="project" value="InterPro"/>
</dbReference>
<evidence type="ECO:0000256" key="13">
    <source>
        <dbReference type="SAM" id="Phobius"/>
    </source>
</evidence>
<name>A0A1B6IUR6_9HEMI</name>
<dbReference type="GO" id="GO:0004497">
    <property type="term" value="F:monooxygenase activity"/>
    <property type="evidence" value="ECO:0007669"/>
    <property type="project" value="UniProtKB-KW"/>
</dbReference>
<keyword evidence="13" id="KW-1133">Transmembrane helix</keyword>
<evidence type="ECO:0000256" key="6">
    <source>
        <dbReference type="ARBA" id="ARBA00022723"/>
    </source>
</evidence>
<dbReference type="SUPFAM" id="SSF48264">
    <property type="entry name" value="Cytochrome P450"/>
    <property type="match status" value="1"/>
</dbReference>
<comment type="cofactor">
    <cofactor evidence="1">
        <name>heme</name>
        <dbReference type="ChEBI" id="CHEBI:30413"/>
    </cofactor>
</comment>
<evidence type="ECO:0000256" key="11">
    <source>
        <dbReference type="ARBA" id="ARBA00023033"/>
    </source>
</evidence>
<evidence type="ECO:0000256" key="5">
    <source>
        <dbReference type="ARBA" id="ARBA00022617"/>
    </source>
</evidence>
<dbReference type="PRINTS" id="PR00464">
    <property type="entry name" value="EP450II"/>
</dbReference>
<dbReference type="GO" id="GO:0016705">
    <property type="term" value="F:oxidoreductase activity, acting on paired donors, with incorporation or reduction of molecular oxygen"/>
    <property type="evidence" value="ECO:0007669"/>
    <property type="project" value="InterPro"/>
</dbReference>
<dbReference type="PANTHER" id="PTHR24292:SF54">
    <property type="entry name" value="CYP9F3-RELATED"/>
    <property type="match status" value="1"/>
</dbReference>
<keyword evidence="8" id="KW-0492">Microsome</keyword>
<dbReference type="AlphaFoldDB" id="A0A1B6IUR6"/>
<evidence type="ECO:0008006" key="15">
    <source>
        <dbReference type="Google" id="ProtNLM"/>
    </source>
</evidence>
<dbReference type="InterPro" id="IPR036396">
    <property type="entry name" value="Cyt_P450_sf"/>
</dbReference>
<gene>
    <name evidence="14" type="ORF">g.11998</name>
</gene>
<evidence type="ECO:0000256" key="7">
    <source>
        <dbReference type="ARBA" id="ARBA00022824"/>
    </source>
</evidence>
<dbReference type="EMBL" id="GECU01017116">
    <property type="protein sequence ID" value="JAS90590.1"/>
    <property type="molecule type" value="Transcribed_RNA"/>
</dbReference>
<dbReference type="GO" id="GO:0005789">
    <property type="term" value="C:endoplasmic reticulum membrane"/>
    <property type="evidence" value="ECO:0007669"/>
    <property type="project" value="UniProtKB-SubCell"/>
</dbReference>
<keyword evidence="6" id="KW-0479">Metal-binding</keyword>
<reference evidence="14" key="1">
    <citation type="submission" date="2015-11" db="EMBL/GenBank/DDBJ databases">
        <title>De novo transcriptome assembly of four potential Pierce s Disease insect vectors from Arizona vineyards.</title>
        <authorList>
            <person name="Tassone E.E."/>
        </authorList>
    </citation>
    <scope>NUCLEOTIDE SEQUENCE</scope>
</reference>
<keyword evidence="12 13" id="KW-0472">Membrane</keyword>
<feature type="transmembrane region" description="Helical" evidence="13">
    <location>
        <begin position="6"/>
        <end position="28"/>
    </location>
</feature>
<keyword evidence="10" id="KW-0408">Iron</keyword>